<proteinExistence type="predicted"/>
<reference evidence="3" key="1">
    <citation type="journal article" date="2019" name="Int. J. Syst. Evol. Microbiol.">
        <title>The Global Catalogue of Microorganisms (GCM) 10K type strain sequencing project: providing services to taxonomists for standard genome sequencing and annotation.</title>
        <authorList>
            <consortium name="The Broad Institute Genomics Platform"/>
            <consortium name="The Broad Institute Genome Sequencing Center for Infectious Disease"/>
            <person name="Wu L."/>
            <person name="Ma J."/>
        </authorList>
    </citation>
    <scope>NUCLEOTIDE SEQUENCE [LARGE SCALE GENOMIC DNA]</scope>
    <source>
        <strain evidence="3">CGMCC 1.8859</strain>
    </source>
</reference>
<accession>A0ABQ2PEJ6</accession>
<keyword evidence="1" id="KW-1133">Transmembrane helix</keyword>
<protein>
    <submittedName>
        <fullName evidence="2">Membrane protein</fullName>
    </submittedName>
</protein>
<feature type="transmembrane region" description="Helical" evidence="1">
    <location>
        <begin position="63"/>
        <end position="80"/>
    </location>
</feature>
<dbReference type="EMBL" id="BMLX01000006">
    <property type="protein sequence ID" value="GGP23595.1"/>
    <property type="molecule type" value="Genomic_DNA"/>
</dbReference>
<gene>
    <name evidence="2" type="ORF">GCM10010970_35950</name>
</gene>
<evidence type="ECO:0000313" key="2">
    <source>
        <dbReference type="EMBL" id="GGP23595.1"/>
    </source>
</evidence>
<comment type="caution">
    <text evidence="2">The sequence shown here is derived from an EMBL/GenBank/DDBJ whole genome shotgun (WGS) entry which is preliminary data.</text>
</comment>
<evidence type="ECO:0000256" key="1">
    <source>
        <dbReference type="SAM" id="Phobius"/>
    </source>
</evidence>
<evidence type="ECO:0000313" key="3">
    <source>
        <dbReference type="Proteomes" id="UP000637267"/>
    </source>
</evidence>
<keyword evidence="3" id="KW-1185">Reference proteome</keyword>
<keyword evidence="1" id="KW-0472">Membrane</keyword>
<dbReference type="Proteomes" id="UP000637267">
    <property type="component" value="Unassembled WGS sequence"/>
</dbReference>
<dbReference type="Pfam" id="PF09842">
    <property type="entry name" value="DUF2069"/>
    <property type="match status" value="1"/>
</dbReference>
<feature type="transmembrane region" description="Helical" evidence="1">
    <location>
        <begin position="92"/>
        <end position="111"/>
    </location>
</feature>
<organism evidence="2 3">
    <name type="scientific">Silvimonas iriomotensis</name>
    <dbReference type="NCBI Taxonomy" id="449662"/>
    <lineage>
        <taxon>Bacteria</taxon>
        <taxon>Pseudomonadati</taxon>
        <taxon>Pseudomonadota</taxon>
        <taxon>Betaproteobacteria</taxon>
        <taxon>Neisseriales</taxon>
        <taxon>Chitinibacteraceae</taxon>
        <taxon>Silvimonas</taxon>
    </lineage>
</organism>
<name>A0ABQ2PEJ6_9NEIS</name>
<sequence>MTPAMKRAWAQWVAVVCVLLLIALCLVWELWLAPVPAGRASLAWKALPLLLPLRGLLHGRRYTYQWASMFVLLWWTEGLTRAWSDQGISQQLAVLEVIISTVAFLAISFYAKWTRPSVLEAEVEAAEKQKQA</sequence>
<dbReference type="InterPro" id="IPR018643">
    <property type="entry name" value="DUF2069_membrane"/>
</dbReference>
<keyword evidence="1" id="KW-0812">Transmembrane</keyword>